<dbReference type="GeneID" id="77134099"/>
<comment type="similarity">
    <text evidence="3 11">Belongs to the class-II pyridoxal-phosphate-dependent aminotransferase family. Histidinol-phosphate aminotransferase subfamily.</text>
</comment>
<keyword evidence="5 11" id="KW-0032">Aminotransferase</keyword>
<dbReference type="EMBL" id="GG658170">
    <property type="protein sequence ID" value="EEO30863.1"/>
    <property type="molecule type" value="Genomic_DNA"/>
</dbReference>
<dbReference type="GO" id="GO:0004400">
    <property type="term" value="F:histidinol-phosphate transaminase activity"/>
    <property type="evidence" value="ECO:0007669"/>
    <property type="project" value="UniProtKB-UniRule"/>
</dbReference>
<dbReference type="GO" id="GO:0030170">
    <property type="term" value="F:pyridoxal phosphate binding"/>
    <property type="evidence" value="ECO:0007669"/>
    <property type="project" value="InterPro"/>
</dbReference>
<feature type="domain" description="Aminotransferase class I/classII large" evidence="12">
    <location>
        <begin position="27"/>
        <end position="354"/>
    </location>
</feature>
<reference evidence="13 14" key="1">
    <citation type="submission" date="2009-02" db="EMBL/GenBank/DDBJ databases">
        <title>The Genome Sequence of Oxalobacter formigenes OXCC13.</title>
        <authorList>
            <consortium name="The Broad Institute Genome Sequencing Platform"/>
            <person name="Ward D."/>
            <person name="Young S.K."/>
            <person name="Kodira C.D."/>
            <person name="Zeng Q."/>
            <person name="Koehrsen M."/>
            <person name="Alvarado L."/>
            <person name="Berlin A."/>
            <person name="Borenstein D."/>
            <person name="Chen Z."/>
            <person name="Engels R."/>
            <person name="Freedman E."/>
            <person name="Gellesch M."/>
            <person name="Goldberg J."/>
            <person name="Griggs A."/>
            <person name="Gujja S."/>
            <person name="Heiman D."/>
            <person name="Hepburn T."/>
            <person name="Howarth C."/>
            <person name="Jen D."/>
            <person name="Larson L."/>
            <person name="Lewis B."/>
            <person name="Mehta T."/>
            <person name="Park D."/>
            <person name="Pearson M."/>
            <person name="Roberts A."/>
            <person name="Saif S."/>
            <person name="Shea T."/>
            <person name="Shenoy N."/>
            <person name="Sisk P."/>
            <person name="Stolte C."/>
            <person name="Sykes S."/>
            <person name="Walk T."/>
            <person name="White J."/>
            <person name="Yandava C."/>
            <person name="Allison M.J."/>
            <person name="Lander E."/>
            <person name="Nusbaum C."/>
            <person name="Galagan J."/>
            <person name="Birren B."/>
        </authorList>
    </citation>
    <scope>NUCLEOTIDE SEQUENCE [LARGE SCALE GENOMIC DNA]</scope>
    <source>
        <strain evidence="13 14">OXCC13</strain>
    </source>
</reference>
<comment type="cofactor">
    <cofactor evidence="1 11">
        <name>pyridoxal 5'-phosphate</name>
        <dbReference type="ChEBI" id="CHEBI:597326"/>
    </cofactor>
</comment>
<dbReference type="eggNOG" id="COG0079">
    <property type="taxonomic scope" value="Bacteria"/>
</dbReference>
<keyword evidence="8 11" id="KW-0663">Pyridoxal phosphate</keyword>
<proteinExistence type="inferred from homology"/>
<dbReference type="UniPathway" id="UPA00031">
    <property type="reaction ID" value="UER00012"/>
</dbReference>
<dbReference type="Proteomes" id="UP000005089">
    <property type="component" value="Unassembled WGS sequence"/>
</dbReference>
<dbReference type="CDD" id="cd00609">
    <property type="entry name" value="AAT_like"/>
    <property type="match status" value="1"/>
</dbReference>
<dbReference type="STRING" id="847.BRW83_0190"/>
<evidence type="ECO:0000256" key="8">
    <source>
        <dbReference type="ARBA" id="ARBA00022898"/>
    </source>
</evidence>
<dbReference type="HOGENOM" id="CLU_017584_3_1_4"/>
<dbReference type="PANTHER" id="PTHR42885">
    <property type="entry name" value="HISTIDINOL-PHOSPHATE AMINOTRANSFERASE-RELATED"/>
    <property type="match status" value="1"/>
</dbReference>
<dbReference type="InterPro" id="IPR005861">
    <property type="entry name" value="HisP_aminotrans"/>
</dbReference>
<evidence type="ECO:0000259" key="12">
    <source>
        <dbReference type="Pfam" id="PF00155"/>
    </source>
</evidence>
<protein>
    <recommendedName>
        <fullName evidence="11">Histidinol-phosphate aminotransferase</fullName>
        <ecNumber evidence="11">2.6.1.9</ecNumber>
    </recommendedName>
    <alternativeName>
        <fullName evidence="11">Imidazole acetol-phosphate transaminase</fullName>
    </alternativeName>
</protein>
<evidence type="ECO:0000256" key="4">
    <source>
        <dbReference type="ARBA" id="ARBA00011738"/>
    </source>
</evidence>
<evidence type="ECO:0000313" key="13">
    <source>
        <dbReference type="EMBL" id="EEO30863.1"/>
    </source>
</evidence>
<dbReference type="InterPro" id="IPR015421">
    <property type="entry name" value="PyrdxlP-dep_Trfase_major"/>
</dbReference>
<evidence type="ECO:0000256" key="1">
    <source>
        <dbReference type="ARBA" id="ARBA00001933"/>
    </source>
</evidence>
<dbReference type="Gene3D" id="3.40.640.10">
    <property type="entry name" value="Type I PLP-dependent aspartate aminotransferase-like (Major domain)"/>
    <property type="match status" value="1"/>
</dbReference>
<name>C3XCD7_OXAFO</name>
<evidence type="ECO:0000256" key="7">
    <source>
        <dbReference type="ARBA" id="ARBA00022679"/>
    </source>
</evidence>
<dbReference type="EC" id="2.6.1.9" evidence="11"/>
<evidence type="ECO:0000256" key="3">
    <source>
        <dbReference type="ARBA" id="ARBA00007970"/>
    </source>
</evidence>
<comment type="subunit">
    <text evidence="4 11">Homodimer.</text>
</comment>
<dbReference type="Pfam" id="PF00155">
    <property type="entry name" value="Aminotran_1_2"/>
    <property type="match status" value="1"/>
</dbReference>
<dbReference type="Gene3D" id="3.90.1150.10">
    <property type="entry name" value="Aspartate Aminotransferase, domain 1"/>
    <property type="match status" value="1"/>
</dbReference>
<dbReference type="GO" id="GO:0000105">
    <property type="term" value="P:L-histidine biosynthetic process"/>
    <property type="evidence" value="ECO:0007669"/>
    <property type="project" value="UniProtKB-UniRule"/>
</dbReference>
<evidence type="ECO:0000313" key="14">
    <source>
        <dbReference type="Proteomes" id="UP000005089"/>
    </source>
</evidence>
<accession>C3XCD7</accession>
<evidence type="ECO:0000256" key="2">
    <source>
        <dbReference type="ARBA" id="ARBA00005011"/>
    </source>
</evidence>
<evidence type="ECO:0000256" key="9">
    <source>
        <dbReference type="ARBA" id="ARBA00023102"/>
    </source>
</evidence>
<dbReference type="NCBIfam" id="TIGR01141">
    <property type="entry name" value="hisC"/>
    <property type="match status" value="1"/>
</dbReference>
<dbReference type="PANTHER" id="PTHR42885:SF2">
    <property type="entry name" value="HISTIDINOL-PHOSPHATE AMINOTRANSFERASE"/>
    <property type="match status" value="1"/>
</dbReference>
<dbReference type="OrthoDB" id="9813612at2"/>
<comment type="catalytic activity">
    <reaction evidence="10 11">
        <text>L-histidinol phosphate + 2-oxoglutarate = 3-(imidazol-4-yl)-2-oxopropyl phosphate + L-glutamate</text>
        <dbReference type="Rhea" id="RHEA:23744"/>
        <dbReference type="ChEBI" id="CHEBI:16810"/>
        <dbReference type="ChEBI" id="CHEBI:29985"/>
        <dbReference type="ChEBI" id="CHEBI:57766"/>
        <dbReference type="ChEBI" id="CHEBI:57980"/>
        <dbReference type="EC" id="2.6.1.9"/>
    </reaction>
</comment>
<keyword evidence="9 11" id="KW-0368">Histidine biosynthesis</keyword>
<evidence type="ECO:0000256" key="5">
    <source>
        <dbReference type="ARBA" id="ARBA00022576"/>
    </source>
</evidence>
<organism evidence="13 14">
    <name type="scientific">Oxalobacter formigenes OXCC13</name>
    <dbReference type="NCBI Taxonomy" id="556269"/>
    <lineage>
        <taxon>Bacteria</taxon>
        <taxon>Pseudomonadati</taxon>
        <taxon>Pseudomonadota</taxon>
        <taxon>Betaproteobacteria</taxon>
        <taxon>Burkholderiales</taxon>
        <taxon>Oxalobacteraceae</taxon>
        <taxon>Oxalobacter</taxon>
    </lineage>
</organism>
<keyword evidence="7 11" id="KW-0808">Transferase</keyword>
<keyword evidence="14" id="KW-1185">Reference proteome</keyword>
<dbReference type="SUPFAM" id="SSF53383">
    <property type="entry name" value="PLP-dependent transferases"/>
    <property type="match status" value="1"/>
</dbReference>
<dbReference type="RefSeq" id="WP_005882385.1">
    <property type="nucleotide sequence ID" value="NZ_CP019430.1"/>
</dbReference>
<dbReference type="InterPro" id="IPR015424">
    <property type="entry name" value="PyrdxlP-dep_Trfase"/>
</dbReference>
<gene>
    <name evidence="11 13" type="primary">hisC</name>
    <name evidence="13" type="ORF">OFBG_01891</name>
</gene>
<feature type="modified residue" description="N6-(pyridoxal phosphate)lysine" evidence="11">
    <location>
        <position position="220"/>
    </location>
</feature>
<dbReference type="InterPro" id="IPR004839">
    <property type="entry name" value="Aminotransferase_I/II_large"/>
</dbReference>
<comment type="pathway">
    <text evidence="2 11">Amino-acid biosynthesis; L-histidine biosynthesis; L-histidine from 5-phospho-alpha-D-ribose 1-diphosphate: step 7/9.</text>
</comment>
<dbReference type="AlphaFoldDB" id="C3XCD7"/>
<evidence type="ECO:0000256" key="6">
    <source>
        <dbReference type="ARBA" id="ARBA00022605"/>
    </source>
</evidence>
<evidence type="ECO:0000256" key="11">
    <source>
        <dbReference type="HAMAP-Rule" id="MF_01023"/>
    </source>
</evidence>
<dbReference type="InterPro" id="IPR015422">
    <property type="entry name" value="PyrdxlP-dep_Trfase_small"/>
</dbReference>
<evidence type="ECO:0000256" key="10">
    <source>
        <dbReference type="ARBA" id="ARBA00047481"/>
    </source>
</evidence>
<sequence length="359" mass="39830">MSLIEEIIRPDVREMSAYPVPDSNGFLKLDAMENPFPLPDNLKARLGSVLAEVALNRYPVPSYRSLKAKIRQHMGIPEGYDVVLGNGSDELISIIALACARKDKPAKILAPVPSFVMYALSAQIAGMEFVGVPLKADLTLDLDAMLAAIKKERPAVVYLANPHNPTGTLFTDDEIVSIIRAMENIGLVISDEAYQPFAEASFMNRLPEFPNLLVMRTVSKLGLAGIRLGYMSARPELLAEFDKVRPPYNVNVLTEATAEFAMDHIDVFNKQAEVIRSEREKLALALKRLPGIEVFPSRANFLTIRLQNADQVFEKLVSHKVLIKNIGKMHALLANCLRITVSSPEENKVFLDRFSACIQ</sequence>
<dbReference type="HAMAP" id="MF_01023">
    <property type="entry name" value="HisC_aminotrans_2"/>
    <property type="match status" value="1"/>
</dbReference>
<keyword evidence="6 11" id="KW-0028">Amino-acid biosynthesis</keyword>